<keyword evidence="4" id="KW-0472">Membrane</keyword>
<keyword evidence="5" id="KW-0175">Coiled coil</keyword>
<gene>
    <name evidence="6" type="ORF">AOQ84DRAFT_383326</name>
</gene>
<dbReference type="AlphaFoldDB" id="A0A8E2EN69"/>
<dbReference type="Proteomes" id="UP000250140">
    <property type="component" value="Unassembled WGS sequence"/>
</dbReference>
<comment type="similarity">
    <text evidence="1 4">Belongs to the CMC family.</text>
</comment>
<dbReference type="Pfam" id="PF08583">
    <property type="entry name" value="Cmc1"/>
    <property type="match status" value="1"/>
</dbReference>
<dbReference type="InterPro" id="IPR013892">
    <property type="entry name" value="Cyt_c_biogenesis_Cmc1-like"/>
</dbReference>
<evidence type="ECO:0000313" key="7">
    <source>
        <dbReference type="Proteomes" id="UP000250140"/>
    </source>
</evidence>
<name>A0A8E2EN69_9PEZI</name>
<dbReference type="PANTHER" id="PTHR22977">
    <property type="entry name" value="COX ASSEMBLY MITOCHONDRIAL PROTEIN"/>
    <property type="match status" value="1"/>
</dbReference>
<comment type="subcellular location">
    <subcellularLocation>
        <location evidence="4">Mitochondrion inner membrane</location>
    </subcellularLocation>
</comment>
<evidence type="ECO:0000313" key="6">
    <source>
        <dbReference type="EMBL" id="OCL01822.1"/>
    </source>
</evidence>
<dbReference type="GO" id="GO:0005743">
    <property type="term" value="C:mitochondrial inner membrane"/>
    <property type="evidence" value="ECO:0007669"/>
    <property type="project" value="UniProtKB-SubCell"/>
</dbReference>
<keyword evidence="3" id="KW-1015">Disulfide bond</keyword>
<keyword evidence="4" id="KW-0143">Chaperone</keyword>
<keyword evidence="4" id="KW-0999">Mitochondrion inner membrane</keyword>
<dbReference type="EMBL" id="KV751052">
    <property type="protein sequence ID" value="OCL01822.1"/>
    <property type="molecule type" value="Genomic_DNA"/>
</dbReference>
<comment type="function">
    <text evidence="4">Required for mitochondrial cytochrome c oxidase (COX) assembly and respiration.</text>
</comment>
<sequence length="80" mass="9207">MHPHLHTSQNKNCEDVMNALDECHARGFLYKAAGMCTDAKHQVNMCLRAQRLERTKANREKAKAQREKIEAKWAEIDANT</sequence>
<evidence type="ECO:0000256" key="2">
    <source>
        <dbReference type="ARBA" id="ARBA00023128"/>
    </source>
</evidence>
<accession>A0A8E2EN69</accession>
<proteinExistence type="inferred from homology"/>
<evidence type="ECO:0000256" key="5">
    <source>
        <dbReference type="SAM" id="Coils"/>
    </source>
</evidence>
<evidence type="ECO:0000256" key="3">
    <source>
        <dbReference type="ARBA" id="ARBA00023157"/>
    </source>
</evidence>
<keyword evidence="2 4" id="KW-0496">Mitochondrion</keyword>
<feature type="coiled-coil region" evidence="5">
    <location>
        <begin position="47"/>
        <end position="79"/>
    </location>
</feature>
<evidence type="ECO:0000256" key="1">
    <source>
        <dbReference type="ARBA" id="ARBA00007347"/>
    </source>
</evidence>
<evidence type="ECO:0000256" key="4">
    <source>
        <dbReference type="RuleBase" id="RU364104"/>
    </source>
</evidence>
<reference evidence="6 7" key="1">
    <citation type="journal article" date="2016" name="Nat. Commun.">
        <title>Ectomycorrhizal ecology is imprinted in the genome of the dominant symbiotic fungus Cenococcum geophilum.</title>
        <authorList>
            <consortium name="DOE Joint Genome Institute"/>
            <person name="Peter M."/>
            <person name="Kohler A."/>
            <person name="Ohm R.A."/>
            <person name="Kuo A."/>
            <person name="Krutzmann J."/>
            <person name="Morin E."/>
            <person name="Arend M."/>
            <person name="Barry K.W."/>
            <person name="Binder M."/>
            <person name="Choi C."/>
            <person name="Clum A."/>
            <person name="Copeland A."/>
            <person name="Grisel N."/>
            <person name="Haridas S."/>
            <person name="Kipfer T."/>
            <person name="LaButti K."/>
            <person name="Lindquist E."/>
            <person name="Lipzen A."/>
            <person name="Maire R."/>
            <person name="Meier B."/>
            <person name="Mihaltcheva S."/>
            <person name="Molinier V."/>
            <person name="Murat C."/>
            <person name="Poggeler S."/>
            <person name="Quandt C.A."/>
            <person name="Sperisen C."/>
            <person name="Tritt A."/>
            <person name="Tisserant E."/>
            <person name="Crous P.W."/>
            <person name="Henrissat B."/>
            <person name="Nehls U."/>
            <person name="Egli S."/>
            <person name="Spatafora J.W."/>
            <person name="Grigoriev I.V."/>
            <person name="Martin F.M."/>
        </authorList>
    </citation>
    <scope>NUCLEOTIDE SEQUENCE [LARGE SCALE GENOMIC DNA]</scope>
    <source>
        <strain evidence="6 7">CBS 207.34</strain>
    </source>
</reference>
<protein>
    <recommendedName>
        <fullName evidence="4">COX assembly mitochondrial protein</fullName>
    </recommendedName>
</protein>
<dbReference type="OrthoDB" id="532630at2759"/>
<dbReference type="PANTHER" id="PTHR22977:SF1">
    <property type="entry name" value="COX ASSEMBLY MITOCHONDRIAL PROTEIN 2 HOMOLOG"/>
    <property type="match status" value="1"/>
</dbReference>
<keyword evidence="7" id="KW-1185">Reference proteome</keyword>
<organism evidence="6 7">
    <name type="scientific">Glonium stellatum</name>
    <dbReference type="NCBI Taxonomy" id="574774"/>
    <lineage>
        <taxon>Eukaryota</taxon>
        <taxon>Fungi</taxon>
        <taxon>Dikarya</taxon>
        <taxon>Ascomycota</taxon>
        <taxon>Pezizomycotina</taxon>
        <taxon>Dothideomycetes</taxon>
        <taxon>Pleosporomycetidae</taxon>
        <taxon>Gloniales</taxon>
        <taxon>Gloniaceae</taxon>
        <taxon>Glonium</taxon>
    </lineage>
</organism>